<evidence type="ECO:0000313" key="4">
    <source>
        <dbReference type="Proteomes" id="UP000000598"/>
    </source>
</evidence>
<organism evidence="3 4">
    <name type="scientific">Kluyveromyces lactis (strain ATCC 8585 / CBS 2359 / DSM 70799 / NBRC 1267 / NRRL Y-1140 / WM37)</name>
    <name type="common">Yeast</name>
    <name type="synonym">Candida sphaerica</name>
    <dbReference type="NCBI Taxonomy" id="284590"/>
    <lineage>
        <taxon>Eukaryota</taxon>
        <taxon>Fungi</taxon>
        <taxon>Dikarya</taxon>
        <taxon>Ascomycota</taxon>
        <taxon>Saccharomycotina</taxon>
        <taxon>Saccharomycetes</taxon>
        <taxon>Saccharomycetales</taxon>
        <taxon>Saccharomycetaceae</taxon>
        <taxon>Kluyveromyces</taxon>
    </lineage>
</organism>
<protein>
    <submittedName>
        <fullName evidence="3">KLLA0D19745p</fullName>
    </submittedName>
</protein>
<dbReference type="GeneID" id="2893092"/>
<dbReference type="InterPro" id="IPR009050">
    <property type="entry name" value="Globin-like_sf"/>
</dbReference>
<dbReference type="eggNOG" id="KOG3378">
    <property type="taxonomic scope" value="Eukaryota"/>
</dbReference>
<dbReference type="InterPro" id="IPR000971">
    <property type="entry name" value="Globin"/>
</dbReference>
<evidence type="ECO:0000313" key="3">
    <source>
        <dbReference type="EMBL" id="CAH01035.1"/>
    </source>
</evidence>
<dbReference type="PANTHER" id="PTHR43396">
    <property type="entry name" value="FLAVOHEMOPROTEIN"/>
    <property type="match status" value="1"/>
</dbReference>
<reference evidence="3 4" key="1">
    <citation type="journal article" date="2004" name="Nature">
        <title>Genome evolution in yeasts.</title>
        <authorList>
            <consortium name="Genolevures"/>
            <person name="Dujon B."/>
            <person name="Sherman D."/>
            <person name="Fischer G."/>
            <person name="Durrens P."/>
            <person name="Casaregola S."/>
            <person name="Lafontaine I."/>
            <person name="de Montigny J."/>
            <person name="Marck C."/>
            <person name="Neuveglise C."/>
            <person name="Talla E."/>
            <person name="Goffard N."/>
            <person name="Frangeul L."/>
            <person name="Aigle M."/>
            <person name="Anthouard V."/>
            <person name="Babour A."/>
            <person name="Barbe V."/>
            <person name="Barnay S."/>
            <person name="Blanchin S."/>
            <person name="Beckerich J.M."/>
            <person name="Beyne E."/>
            <person name="Bleykasten C."/>
            <person name="Boisrame A."/>
            <person name="Boyer J."/>
            <person name="Cattolico L."/>
            <person name="Confanioleri F."/>
            <person name="de Daruvar A."/>
            <person name="Despons L."/>
            <person name="Fabre E."/>
            <person name="Fairhead C."/>
            <person name="Ferry-Dumazet H."/>
            <person name="Groppi A."/>
            <person name="Hantraye F."/>
            <person name="Hennequin C."/>
            <person name="Jauniaux N."/>
            <person name="Joyet P."/>
            <person name="Kachouri R."/>
            <person name="Kerrest A."/>
            <person name="Koszul R."/>
            <person name="Lemaire M."/>
            <person name="Lesur I."/>
            <person name="Ma L."/>
            <person name="Muller H."/>
            <person name="Nicaud J.M."/>
            <person name="Nikolski M."/>
            <person name="Oztas S."/>
            <person name="Ozier-Kalogeropoulos O."/>
            <person name="Pellenz S."/>
            <person name="Potier S."/>
            <person name="Richard G.F."/>
            <person name="Straub M.L."/>
            <person name="Suleau A."/>
            <person name="Swennene D."/>
            <person name="Tekaia F."/>
            <person name="Wesolowski-Louvel M."/>
            <person name="Westhof E."/>
            <person name="Wirth B."/>
            <person name="Zeniou-Meyer M."/>
            <person name="Zivanovic I."/>
            <person name="Bolotin-Fukuhara M."/>
            <person name="Thierry A."/>
            <person name="Bouchier C."/>
            <person name="Caudron B."/>
            <person name="Scarpelli C."/>
            <person name="Gaillardin C."/>
            <person name="Weissenbach J."/>
            <person name="Wincker P."/>
            <person name="Souciet J.L."/>
        </authorList>
    </citation>
    <scope>NUCLEOTIDE SEQUENCE [LARGE SCALE GENOMIC DNA]</scope>
    <source>
        <strain evidence="4">ATCC 8585 / CBS 2359 / DSM 70799 / NBRC 1267 / NRRL Y-1140 / WM37</strain>
    </source>
</reference>
<dbReference type="SUPFAM" id="SSF46458">
    <property type="entry name" value="Globin-like"/>
    <property type="match status" value="1"/>
</dbReference>
<dbReference type="AlphaFoldDB" id="Q6CQ50"/>
<dbReference type="OMA" id="EPPHFEL"/>
<evidence type="ECO:0000259" key="2">
    <source>
        <dbReference type="PROSITE" id="PS01033"/>
    </source>
</evidence>
<dbReference type="STRING" id="284590.Q6CQ50"/>
<dbReference type="PANTHER" id="PTHR43396:SF6">
    <property type="entry name" value="ABL201WP"/>
    <property type="match status" value="1"/>
</dbReference>
<dbReference type="GO" id="GO:0046210">
    <property type="term" value="P:nitric oxide catabolic process"/>
    <property type="evidence" value="ECO:0007669"/>
    <property type="project" value="TreeGrafter"/>
</dbReference>
<dbReference type="GO" id="GO:0071500">
    <property type="term" value="P:cellular response to nitrosative stress"/>
    <property type="evidence" value="ECO:0007669"/>
    <property type="project" value="TreeGrafter"/>
</dbReference>
<dbReference type="InterPro" id="IPR012292">
    <property type="entry name" value="Globin/Proto"/>
</dbReference>
<dbReference type="Gene3D" id="1.10.490.10">
    <property type="entry name" value="Globins"/>
    <property type="match status" value="1"/>
</dbReference>
<dbReference type="GO" id="GO:0019825">
    <property type="term" value="F:oxygen binding"/>
    <property type="evidence" value="ECO:0007669"/>
    <property type="project" value="InterPro"/>
</dbReference>
<dbReference type="GO" id="GO:0071949">
    <property type="term" value="F:FAD binding"/>
    <property type="evidence" value="ECO:0007669"/>
    <property type="project" value="TreeGrafter"/>
</dbReference>
<dbReference type="EMBL" id="CR382124">
    <property type="protein sequence ID" value="CAH01035.1"/>
    <property type="molecule type" value="Genomic_DNA"/>
</dbReference>
<dbReference type="PaxDb" id="284590-Q6CQ50"/>
<dbReference type="CDD" id="cd01040">
    <property type="entry name" value="Mb-like"/>
    <property type="match status" value="1"/>
</dbReference>
<dbReference type="GO" id="GO:0020037">
    <property type="term" value="F:heme binding"/>
    <property type="evidence" value="ECO:0007669"/>
    <property type="project" value="InterPro"/>
</dbReference>
<feature type="compositionally biased region" description="Polar residues" evidence="1">
    <location>
        <begin position="375"/>
        <end position="404"/>
    </location>
</feature>
<dbReference type="InterPro" id="IPR044399">
    <property type="entry name" value="Mb-like_M"/>
</dbReference>
<name>Q6CQ50_KLULA</name>
<dbReference type="KEGG" id="kla:KLLA0_D19745g"/>
<sequence>MSDKIRTSVYNPLDHSQIAFIPTGFGSDSESYDDSMTVGNDTLESQLLYHYSNSVDLSKTPAYSSSTHSLSSTRSSSSEDAIEIMSQTSNAQSLSSNVVEGIRYKIVLKLTTREIKLIRDSWNLMLSDEKSNETKSSSFFKRVFKTSRSSSVSQPESSSVFETGSKMKLKRITTGTSTNSNTTTSKPQTITTATISNSMSSSLFCAQFYSNFLSMDPDLEKAFPSLKHQDTAFAGVLTMAINNLEDLTAMEAYLNNLGKRHARVLGIHPPQFELMGVALLRTIRDRFGVYCTFELEETWARLYSYLANSILQFGIDPILKVDYVESELHLPVPNLIENTPTTKIPINEPLESQTPQVLQTVSSHNPKKNNNNVNQHLQAPTLSTNKNTPMKSSTANINDRSFFSNKLKGRNKGKSTTLSGPAGSEDCIIM</sequence>
<dbReference type="Proteomes" id="UP000000598">
    <property type="component" value="Chromosome D"/>
</dbReference>
<feature type="region of interest" description="Disordered" evidence="1">
    <location>
        <begin position="362"/>
        <end position="430"/>
    </location>
</feature>
<proteinExistence type="predicted"/>
<dbReference type="HOGENOM" id="CLU_035143_1_0_1"/>
<dbReference type="PROSITE" id="PS01033">
    <property type="entry name" value="GLOBIN"/>
    <property type="match status" value="1"/>
</dbReference>
<gene>
    <name evidence="3" type="ORF">KLLA0_D19745g</name>
</gene>
<dbReference type="InParanoid" id="Q6CQ50"/>
<feature type="domain" description="Globin" evidence="2">
    <location>
        <begin position="189"/>
        <end position="315"/>
    </location>
</feature>
<dbReference type="FunCoup" id="Q6CQ50">
    <property type="interactions" value="42"/>
</dbReference>
<accession>Q6CQ50</accession>
<evidence type="ECO:0000256" key="1">
    <source>
        <dbReference type="SAM" id="MobiDB-lite"/>
    </source>
</evidence>
<keyword evidence="4" id="KW-1185">Reference proteome</keyword>
<dbReference type="RefSeq" id="XP_453939.1">
    <property type="nucleotide sequence ID" value="XM_453939.1"/>
</dbReference>
<dbReference type="GO" id="GO:0008941">
    <property type="term" value="F:nitric oxide dioxygenase NAD(P)H activity"/>
    <property type="evidence" value="ECO:0007669"/>
    <property type="project" value="TreeGrafter"/>
</dbReference>
<dbReference type="Pfam" id="PF00042">
    <property type="entry name" value="Globin"/>
    <property type="match status" value="1"/>
</dbReference>